<gene>
    <name evidence="3" type="ORF">U9M48_035810</name>
</gene>
<dbReference type="EMBL" id="CP144752">
    <property type="protein sequence ID" value="WVZ89396.1"/>
    <property type="molecule type" value="Genomic_DNA"/>
</dbReference>
<dbReference type="GO" id="GO:0010333">
    <property type="term" value="F:terpene synthase activity"/>
    <property type="evidence" value="ECO:0007669"/>
    <property type="project" value="InterPro"/>
</dbReference>
<reference evidence="3 4" key="1">
    <citation type="submission" date="2024-02" db="EMBL/GenBank/DDBJ databases">
        <title>High-quality chromosome-scale genome assembly of Pensacola bahiagrass (Paspalum notatum Flugge var. saurae).</title>
        <authorList>
            <person name="Vega J.M."/>
            <person name="Podio M."/>
            <person name="Orjuela J."/>
            <person name="Siena L.A."/>
            <person name="Pessino S.C."/>
            <person name="Combes M.C."/>
            <person name="Mariac C."/>
            <person name="Albertini E."/>
            <person name="Pupilli F."/>
            <person name="Ortiz J.P.A."/>
            <person name="Leblanc O."/>
        </authorList>
    </citation>
    <scope>NUCLEOTIDE SEQUENCE [LARGE SCALE GENOMIC DNA]</scope>
    <source>
        <strain evidence="3">R1</strain>
        <tissue evidence="3">Leaf</tissue>
    </source>
</reference>
<dbReference type="PANTHER" id="PTHR31225:SF63">
    <property type="entry name" value="BETA-SELINENE SYNTHASE"/>
    <property type="match status" value="1"/>
</dbReference>
<evidence type="ECO:0000256" key="1">
    <source>
        <dbReference type="ARBA" id="ARBA00022723"/>
    </source>
</evidence>
<dbReference type="GO" id="GO:0016114">
    <property type="term" value="P:terpenoid biosynthetic process"/>
    <property type="evidence" value="ECO:0007669"/>
    <property type="project" value="InterPro"/>
</dbReference>
<protein>
    <recommendedName>
        <fullName evidence="2">Terpene synthase metal-binding domain-containing protein</fullName>
    </recommendedName>
</protein>
<feature type="domain" description="Terpene synthase metal-binding" evidence="2">
    <location>
        <begin position="190"/>
        <end position="270"/>
    </location>
</feature>
<dbReference type="AlphaFoldDB" id="A0AAQ3X9D5"/>
<dbReference type="Proteomes" id="UP001341281">
    <property type="component" value="Chromosome 08"/>
</dbReference>
<dbReference type="InterPro" id="IPR005630">
    <property type="entry name" value="Terpene_synthase_metal-bd"/>
</dbReference>
<keyword evidence="1" id="KW-0479">Metal-binding</keyword>
<dbReference type="InterPro" id="IPR050148">
    <property type="entry name" value="Terpene_synthase-like"/>
</dbReference>
<organism evidence="3 4">
    <name type="scientific">Paspalum notatum var. saurae</name>
    <dbReference type="NCBI Taxonomy" id="547442"/>
    <lineage>
        <taxon>Eukaryota</taxon>
        <taxon>Viridiplantae</taxon>
        <taxon>Streptophyta</taxon>
        <taxon>Embryophyta</taxon>
        <taxon>Tracheophyta</taxon>
        <taxon>Spermatophyta</taxon>
        <taxon>Magnoliopsida</taxon>
        <taxon>Liliopsida</taxon>
        <taxon>Poales</taxon>
        <taxon>Poaceae</taxon>
        <taxon>PACMAD clade</taxon>
        <taxon>Panicoideae</taxon>
        <taxon>Andropogonodae</taxon>
        <taxon>Paspaleae</taxon>
        <taxon>Paspalinae</taxon>
        <taxon>Paspalum</taxon>
    </lineage>
</organism>
<dbReference type="GO" id="GO:0000287">
    <property type="term" value="F:magnesium ion binding"/>
    <property type="evidence" value="ECO:0007669"/>
    <property type="project" value="InterPro"/>
</dbReference>
<dbReference type="PANTHER" id="PTHR31225">
    <property type="entry name" value="OS04G0344100 PROTEIN-RELATED"/>
    <property type="match status" value="1"/>
</dbReference>
<evidence type="ECO:0000313" key="4">
    <source>
        <dbReference type="Proteomes" id="UP001341281"/>
    </source>
</evidence>
<evidence type="ECO:0000313" key="3">
    <source>
        <dbReference type="EMBL" id="WVZ89396.1"/>
    </source>
</evidence>
<dbReference type="SUPFAM" id="SSF48576">
    <property type="entry name" value="Terpenoid synthases"/>
    <property type="match status" value="1"/>
</dbReference>
<dbReference type="InterPro" id="IPR008949">
    <property type="entry name" value="Isoprenoid_synthase_dom_sf"/>
</dbReference>
<keyword evidence="4" id="KW-1185">Reference proteome</keyword>
<proteinExistence type="predicted"/>
<accession>A0AAQ3X9D5</accession>
<sequence>MHYINEYEKEEAHNATVLELATVYYNITRSLHLKELRAFCLPIKLLSKSPANNYRLYEDVKLTYSWDRAVEMYFFSFRVFQGVGNSQGRIMFSKAIALLSLMDDTYDAHTTFEECEKLNKAIQIWDKSAASIVPEYLREFYINTLKSFNEFEDILESGEKFRVSYLQKEVNEVYITFERLRVFSLVQFMLFSKYYLEEAKWCNENYMPFFKGQVELSIKTAGAPVLALAALMGMGNDATEDTFEWASGVPDMFNAAGEIGRLLNDISAFKVLMLMFNKRALLELNLRN</sequence>
<dbReference type="Pfam" id="PF03936">
    <property type="entry name" value="Terpene_synth_C"/>
    <property type="match status" value="2"/>
</dbReference>
<evidence type="ECO:0000259" key="2">
    <source>
        <dbReference type="Pfam" id="PF03936"/>
    </source>
</evidence>
<name>A0AAQ3X9D5_PASNO</name>
<dbReference type="Gene3D" id="1.10.600.10">
    <property type="entry name" value="Farnesyl Diphosphate Synthase"/>
    <property type="match status" value="1"/>
</dbReference>
<feature type="domain" description="Terpene synthase metal-binding" evidence="2">
    <location>
        <begin position="59"/>
        <end position="173"/>
    </location>
</feature>